<dbReference type="InterPro" id="IPR013083">
    <property type="entry name" value="Znf_RING/FYVE/PHD"/>
</dbReference>
<evidence type="ECO:0000256" key="4">
    <source>
        <dbReference type="PROSITE-ProRule" id="PRU00175"/>
    </source>
</evidence>
<dbReference type="OrthoDB" id="8062037at2759"/>
<dbReference type="eggNOG" id="KOG0802">
    <property type="taxonomic scope" value="Eukaryota"/>
</dbReference>
<evidence type="ECO:0000256" key="1">
    <source>
        <dbReference type="ARBA" id="ARBA00022723"/>
    </source>
</evidence>
<dbReference type="EMBL" id="DS480380">
    <property type="protein sequence ID" value="EDO19321.1"/>
    <property type="molecule type" value="Genomic_DNA"/>
</dbReference>
<proteinExistence type="predicted"/>
<dbReference type="GO" id="GO:0016567">
    <property type="term" value="P:protein ubiquitination"/>
    <property type="evidence" value="ECO:0007669"/>
    <property type="project" value="TreeGrafter"/>
</dbReference>
<dbReference type="GO" id="GO:0061630">
    <property type="term" value="F:ubiquitin protein ligase activity"/>
    <property type="evidence" value="ECO:0007669"/>
    <property type="project" value="TreeGrafter"/>
</dbReference>
<dbReference type="InterPro" id="IPR001841">
    <property type="entry name" value="Znf_RING"/>
</dbReference>
<protein>
    <recommendedName>
        <fullName evidence="6">RING-type domain-containing protein</fullName>
    </recommendedName>
</protein>
<feature type="region of interest" description="Disordered" evidence="5">
    <location>
        <begin position="586"/>
        <end position="612"/>
    </location>
</feature>
<feature type="region of interest" description="Disordered" evidence="5">
    <location>
        <begin position="59"/>
        <end position="97"/>
    </location>
</feature>
<evidence type="ECO:0000256" key="2">
    <source>
        <dbReference type="ARBA" id="ARBA00022771"/>
    </source>
</evidence>
<feature type="compositionally biased region" description="Polar residues" evidence="5">
    <location>
        <begin position="441"/>
        <end position="460"/>
    </location>
</feature>
<organism evidence="8">
    <name type="scientific">Vanderwaltozyma polyspora (strain ATCC 22028 / DSM 70294 / BCRC 21397 / CBS 2163 / NBRC 10782 / NRRL Y-8283 / UCD 57-17)</name>
    <name type="common">Kluyveromyces polysporus</name>
    <dbReference type="NCBI Taxonomy" id="436907"/>
    <lineage>
        <taxon>Eukaryota</taxon>
        <taxon>Fungi</taxon>
        <taxon>Dikarya</taxon>
        <taxon>Ascomycota</taxon>
        <taxon>Saccharomycotina</taxon>
        <taxon>Saccharomycetes</taxon>
        <taxon>Saccharomycetales</taxon>
        <taxon>Saccharomycetaceae</taxon>
        <taxon>Vanderwaltozyma</taxon>
    </lineage>
</organism>
<feature type="compositionally biased region" description="Low complexity" evidence="5">
    <location>
        <begin position="232"/>
        <end position="243"/>
    </location>
</feature>
<evidence type="ECO:0000256" key="5">
    <source>
        <dbReference type="SAM" id="MobiDB-lite"/>
    </source>
</evidence>
<dbReference type="InParanoid" id="A7TEL4"/>
<keyword evidence="1" id="KW-0479">Metal-binding</keyword>
<sequence length="668" mass="71434">MSNTNNSDGARPPNDGENPLSNDGQNGDSGAVDSSGRPTTNITVSIQYSYFTPTSLTGTTAGGNSGDSVASGSNSGTSNIGDGGSETTAAGIPPMFPVGRPDGSLVLSFRDVPSSTPQQRLESIISIAAELAMRRFSDMVMPNKGIPREEFDKLKVLKLKDLPADADKTCGVCYDEFVDEPVPGAKRERETDNKEDEEEEGSGNVKRAKVSSENEGPQPNEGETRQTENGPNQGTTSTQNSNTLPNQEESNEPVYLESPVELPCHHIFGRECLYKWTRHENTCPLCRHIIVELTPEQRNAQQESNNNNTEAFERIRQLLYSANPEEVVNPLAGNNTSENNNNNNNNNDNNDITTGNGNSAQTASTTDSGTQETTVGDGITYSRREIVFLRPDYANGNATPVNVEPASTTTASAPQQGSTTAATTIPTTTSTSGSNSNTDSVPAQPTFSLSSTSTANSVEGTETPSTTSTQPSNRPTDSSFRWYAVPVTVIQLGNGNLPTGTQTQASPESANGTPASSNINLQDMFGQQNPTPLSRSNSFWDEIFSVAPPLNFRRPFSERSQNQAGAPPVPPGILASLASRLRGLRNQNPATNNVSEASNTQPPQPESLFNTGVASIRGSNGEVSTFNIHNEELPSVPQHHQPNNNDNEDNEQNTTEHTNPVSENDNQS</sequence>
<evidence type="ECO:0000313" key="7">
    <source>
        <dbReference type="EMBL" id="EDO19321.1"/>
    </source>
</evidence>
<evidence type="ECO:0000259" key="6">
    <source>
        <dbReference type="PROSITE" id="PS50089"/>
    </source>
</evidence>
<dbReference type="KEGG" id="vpo:Kpol_1036p66"/>
<reference evidence="7 8" key="1">
    <citation type="journal article" date="2007" name="Proc. Natl. Acad. Sci. U.S.A.">
        <title>Independent sorting-out of thousands of duplicated gene pairs in two yeast species descended from a whole-genome duplication.</title>
        <authorList>
            <person name="Scannell D.R."/>
            <person name="Frank A.C."/>
            <person name="Conant G.C."/>
            <person name="Byrne K.P."/>
            <person name="Woolfit M."/>
            <person name="Wolfe K.H."/>
        </authorList>
    </citation>
    <scope>NUCLEOTIDE SEQUENCE [LARGE SCALE GENOMIC DNA]</scope>
    <source>
        <strain evidence="8">ATCC 22028 / DSM 70294 / BCRC 21397 / CBS 2163 / NBRC 10782 / NRRL Y-8283 / UCD 57-17</strain>
    </source>
</reference>
<dbReference type="GO" id="GO:0005737">
    <property type="term" value="C:cytoplasm"/>
    <property type="evidence" value="ECO:0007669"/>
    <property type="project" value="TreeGrafter"/>
</dbReference>
<name>A7TEL4_VANPO</name>
<feature type="region of interest" description="Disordered" evidence="5">
    <location>
        <begin position="183"/>
        <end position="254"/>
    </location>
</feature>
<dbReference type="SUPFAM" id="SSF57850">
    <property type="entry name" value="RING/U-box"/>
    <property type="match status" value="1"/>
</dbReference>
<dbReference type="PANTHER" id="PTHR15710:SF243">
    <property type="entry name" value="E3 UBIQUITIN-PROTEIN LIGASE PRAJA-2 ISOFORM X1"/>
    <property type="match status" value="1"/>
</dbReference>
<dbReference type="PANTHER" id="PTHR15710">
    <property type="entry name" value="E3 UBIQUITIN-PROTEIN LIGASE PRAJA"/>
    <property type="match status" value="1"/>
</dbReference>
<dbReference type="AlphaFoldDB" id="A7TEL4"/>
<feature type="region of interest" description="Disordered" evidence="5">
    <location>
        <begin position="494"/>
        <end position="521"/>
    </location>
</feature>
<keyword evidence="3" id="KW-0862">Zinc</keyword>
<feature type="compositionally biased region" description="Low complexity" evidence="5">
    <location>
        <begin position="461"/>
        <end position="476"/>
    </location>
</feature>
<keyword evidence="8" id="KW-1185">Reference proteome</keyword>
<keyword evidence="2 4" id="KW-0863">Zinc-finger</keyword>
<dbReference type="STRING" id="436907.A7TEL4"/>
<dbReference type="GeneID" id="5547661"/>
<dbReference type="Gene3D" id="3.30.40.10">
    <property type="entry name" value="Zinc/RING finger domain, C3HC4 (zinc finger)"/>
    <property type="match status" value="1"/>
</dbReference>
<feature type="compositionally biased region" description="Polar residues" evidence="5">
    <location>
        <begin position="359"/>
        <end position="374"/>
    </location>
</feature>
<dbReference type="SMART" id="SM00184">
    <property type="entry name" value="RING"/>
    <property type="match status" value="1"/>
</dbReference>
<feature type="compositionally biased region" description="Polar residues" evidence="5">
    <location>
        <begin position="19"/>
        <end position="28"/>
    </location>
</feature>
<feature type="domain" description="RING-type" evidence="6">
    <location>
        <begin position="262"/>
        <end position="287"/>
    </location>
</feature>
<feature type="compositionally biased region" description="Low complexity" evidence="5">
    <location>
        <begin position="333"/>
        <end position="358"/>
    </location>
</feature>
<gene>
    <name evidence="7" type="ORF">Kpol_1036p66</name>
</gene>
<feature type="region of interest" description="Disordered" evidence="5">
    <location>
        <begin position="631"/>
        <end position="668"/>
    </location>
</feature>
<feature type="region of interest" description="Disordered" evidence="5">
    <location>
        <begin position="394"/>
        <end position="479"/>
    </location>
</feature>
<feature type="compositionally biased region" description="Low complexity" evidence="5">
    <location>
        <begin position="417"/>
        <end position="440"/>
    </location>
</feature>
<dbReference type="OMA" id="HIFGREC"/>
<dbReference type="GO" id="GO:0008270">
    <property type="term" value="F:zinc ion binding"/>
    <property type="evidence" value="ECO:0007669"/>
    <property type="project" value="UniProtKB-KW"/>
</dbReference>
<dbReference type="RefSeq" id="XP_001647179.1">
    <property type="nucleotide sequence ID" value="XM_001647129.1"/>
</dbReference>
<evidence type="ECO:0000313" key="8">
    <source>
        <dbReference type="Proteomes" id="UP000000267"/>
    </source>
</evidence>
<dbReference type="Pfam" id="PF13639">
    <property type="entry name" value="zf-RING_2"/>
    <property type="match status" value="1"/>
</dbReference>
<dbReference type="PhylomeDB" id="A7TEL4"/>
<feature type="compositionally biased region" description="Polar residues" evidence="5">
    <location>
        <begin position="66"/>
        <end position="88"/>
    </location>
</feature>
<feature type="compositionally biased region" description="Polar residues" evidence="5">
    <location>
        <begin position="396"/>
        <end position="416"/>
    </location>
</feature>
<dbReference type="PROSITE" id="PS50089">
    <property type="entry name" value="ZF_RING_2"/>
    <property type="match status" value="1"/>
</dbReference>
<evidence type="ECO:0000256" key="3">
    <source>
        <dbReference type="ARBA" id="ARBA00022833"/>
    </source>
</evidence>
<feature type="region of interest" description="Disordered" evidence="5">
    <location>
        <begin position="328"/>
        <end position="378"/>
    </location>
</feature>
<feature type="region of interest" description="Disordered" evidence="5">
    <location>
        <begin position="1"/>
        <end position="39"/>
    </location>
</feature>
<dbReference type="HOGENOM" id="CLU_020039_0_0_1"/>
<accession>A7TEL4</accession>
<dbReference type="FunCoup" id="A7TEL4">
    <property type="interactions" value="228"/>
</dbReference>
<dbReference type="Proteomes" id="UP000000267">
    <property type="component" value="Unassembled WGS sequence"/>
</dbReference>